<organism evidence="2 3">
    <name type="scientific">Vespula maculifrons</name>
    <name type="common">Eastern yellow jacket</name>
    <name type="synonym">Wasp</name>
    <dbReference type="NCBI Taxonomy" id="7453"/>
    <lineage>
        <taxon>Eukaryota</taxon>
        <taxon>Metazoa</taxon>
        <taxon>Ecdysozoa</taxon>
        <taxon>Arthropoda</taxon>
        <taxon>Hexapoda</taxon>
        <taxon>Insecta</taxon>
        <taxon>Pterygota</taxon>
        <taxon>Neoptera</taxon>
        <taxon>Endopterygota</taxon>
        <taxon>Hymenoptera</taxon>
        <taxon>Apocrita</taxon>
        <taxon>Aculeata</taxon>
        <taxon>Vespoidea</taxon>
        <taxon>Vespidae</taxon>
        <taxon>Vespinae</taxon>
        <taxon>Vespula</taxon>
    </lineage>
</organism>
<accession>A0ABD2CNG6</accession>
<feature type="compositionally biased region" description="Basic and acidic residues" evidence="1">
    <location>
        <begin position="40"/>
        <end position="51"/>
    </location>
</feature>
<name>A0ABD2CNG6_VESMC</name>
<feature type="compositionally biased region" description="Basic residues" evidence="1">
    <location>
        <begin position="96"/>
        <end position="105"/>
    </location>
</feature>
<gene>
    <name evidence="2" type="ORF">V1477_005021</name>
</gene>
<proteinExistence type="predicted"/>
<keyword evidence="3" id="KW-1185">Reference proteome</keyword>
<comment type="caution">
    <text evidence="2">The sequence shown here is derived from an EMBL/GenBank/DDBJ whole genome shotgun (WGS) entry which is preliminary data.</text>
</comment>
<reference evidence="2 3" key="1">
    <citation type="journal article" date="2024" name="Ann. Entomol. Soc. Am.">
        <title>Genomic analyses of the southern and eastern yellowjacket wasps (Hymenoptera: Vespidae) reveal evolutionary signatures of social life.</title>
        <authorList>
            <person name="Catto M.A."/>
            <person name="Caine P.B."/>
            <person name="Orr S.E."/>
            <person name="Hunt B.G."/>
            <person name="Goodisman M.A.D."/>
        </authorList>
    </citation>
    <scope>NUCLEOTIDE SEQUENCE [LARGE SCALE GENOMIC DNA]</scope>
    <source>
        <strain evidence="2">232</strain>
        <tissue evidence="2">Head and thorax</tissue>
    </source>
</reference>
<protein>
    <submittedName>
        <fullName evidence="2">Uncharacterized protein</fullName>
    </submittedName>
</protein>
<dbReference type="EMBL" id="JAYRBN010000037">
    <property type="protein sequence ID" value="KAL2746651.1"/>
    <property type="molecule type" value="Genomic_DNA"/>
</dbReference>
<evidence type="ECO:0000256" key="1">
    <source>
        <dbReference type="SAM" id="MobiDB-lite"/>
    </source>
</evidence>
<evidence type="ECO:0000313" key="2">
    <source>
        <dbReference type="EMBL" id="KAL2746651.1"/>
    </source>
</evidence>
<evidence type="ECO:0000313" key="3">
    <source>
        <dbReference type="Proteomes" id="UP001607303"/>
    </source>
</evidence>
<feature type="compositionally biased region" description="Gly residues" evidence="1">
    <location>
        <begin position="54"/>
        <end position="63"/>
    </location>
</feature>
<sequence length="105" mass="11519">MEKVKERSFEVSQAYGRRVGLRGKFRWSLAVLENDTEWYRKRPKEEKDLEGSRSNGGGGGAGAATGADGDGDGGVGDGGGGKRFEYKQVMRPVTLTKHRKERSVK</sequence>
<feature type="region of interest" description="Disordered" evidence="1">
    <location>
        <begin position="40"/>
        <end position="105"/>
    </location>
</feature>
<dbReference type="Proteomes" id="UP001607303">
    <property type="component" value="Unassembled WGS sequence"/>
</dbReference>
<dbReference type="AlphaFoldDB" id="A0ABD2CNG6"/>